<evidence type="ECO:0000256" key="1">
    <source>
        <dbReference type="SAM" id="MobiDB-lite"/>
    </source>
</evidence>
<gene>
    <name evidence="2" type="ORF">Csa_1G470250</name>
</gene>
<keyword evidence="3" id="KW-1185">Reference proteome</keyword>
<accession>A0A0A0LX63</accession>
<protein>
    <submittedName>
        <fullName evidence="2">Uncharacterized protein</fullName>
    </submittedName>
</protein>
<feature type="region of interest" description="Disordered" evidence="1">
    <location>
        <begin position="59"/>
        <end position="79"/>
    </location>
</feature>
<dbReference type="Proteomes" id="UP000029981">
    <property type="component" value="Chromosome 1"/>
</dbReference>
<evidence type="ECO:0000313" key="2">
    <source>
        <dbReference type="EMBL" id="KGN65609.1"/>
    </source>
</evidence>
<sequence length="147" mass="16979">MEGQQVLENFDSLWFFATVFSNRTPPVVGKPIQNDFVGSLGEEIATPITRNEENNVCEAKEMETEEREEKRRKNRGGRSWGLEQRKKFIVGEIDLSYAVKEICECWSFEEMRIGGGEKTKKMPSFEDSMAMKEHIRSWAYAVACTVR</sequence>
<dbReference type="OrthoDB" id="1725654at2759"/>
<dbReference type="EMBL" id="CM002922">
    <property type="protein sequence ID" value="KGN65609.1"/>
    <property type="molecule type" value="Genomic_DNA"/>
</dbReference>
<reference evidence="2 3" key="1">
    <citation type="journal article" date="2009" name="Nat. Genet.">
        <title>The genome of the cucumber, Cucumis sativus L.</title>
        <authorList>
            <person name="Huang S."/>
            <person name="Li R."/>
            <person name="Zhang Z."/>
            <person name="Li L."/>
            <person name="Gu X."/>
            <person name="Fan W."/>
            <person name="Lucas W.J."/>
            <person name="Wang X."/>
            <person name="Xie B."/>
            <person name="Ni P."/>
            <person name="Ren Y."/>
            <person name="Zhu H."/>
            <person name="Li J."/>
            <person name="Lin K."/>
            <person name="Jin W."/>
            <person name="Fei Z."/>
            <person name="Li G."/>
            <person name="Staub J."/>
            <person name="Kilian A."/>
            <person name="van der Vossen E.A."/>
            <person name="Wu Y."/>
            <person name="Guo J."/>
            <person name="He J."/>
            <person name="Jia Z."/>
            <person name="Ren Y."/>
            <person name="Tian G."/>
            <person name="Lu Y."/>
            <person name="Ruan J."/>
            <person name="Qian W."/>
            <person name="Wang M."/>
            <person name="Huang Q."/>
            <person name="Li B."/>
            <person name="Xuan Z."/>
            <person name="Cao J."/>
            <person name="Asan"/>
            <person name="Wu Z."/>
            <person name="Zhang J."/>
            <person name="Cai Q."/>
            <person name="Bai Y."/>
            <person name="Zhao B."/>
            <person name="Han Y."/>
            <person name="Li Y."/>
            <person name="Li X."/>
            <person name="Wang S."/>
            <person name="Shi Q."/>
            <person name="Liu S."/>
            <person name="Cho W.K."/>
            <person name="Kim J.Y."/>
            <person name="Xu Y."/>
            <person name="Heller-Uszynska K."/>
            <person name="Miao H."/>
            <person name="Cheng Z."/>
            <person name="Zhang S."/>
            <person name="Wu J."/>
            <person name="Yang Y."/>
            <person name="Kang H."/>
            <person name="Li M."/>
            <person name="Liang H."/>
            <person name="Ren X."/>
            <person name="Shi Z."/>
            <person name="Wen M."/>
            <person name="Jian M."/>
            <person name="Yang H."/>
            <person name="Zhang G."/>
            <person name="Yang Z."/>
            <person name="Chen R."/>
            <person name="Liu S."/>
            <person name="Li J."/>
            <person name="Ma L."/>
            <person name="Liu H."/>
            <person name="Zhou Y."/>
            <person name="Zhao J."/>
            <person name="Fang X."/>
            <person name="Li G."/>
            <person name="Fang L."/>
            <person name="Li Y."/>
            <person name="Liu D."/>
            <person name="Zheng H."/>
            <person name="Zhang Y."/>
            <person name="Qin N."/>
            <person name="Li Z."/>
            <person name="Yang G."/>
            <person name="Yang S."/>
            <person name="Bolund L."/>
            <person name="Kristiansen K."/>
            <person name="Zheng H."/>
            <person name="Li S."/>
            <person name="Zhang X."/>
            <person name="Yang H."/>
            <person name="Wang J."/>
            <person name="Sun R."/>
            <person name="Zhang B."/>
            <person name="Jiang S."/>
            <person name="Wang J."/>
            <person name="Du Y."/>
            <person name="Li S."/>
        </authorList>
    </citation>
    <scope>NUCLEOTIDE SEQUENCE [LARGE SCALE GENOMIC DNA]</scope>
    <source>
        <strain evidence="3">cv. 9930</strain>
    </source>
</reference>
<reference evidence="2 3" key="3">
    <citation type="journal article" date="2010" name="BMC Genomics">
        <title>Transcriptome sequencing and comparative analysis of cucumber flowers with different sex types.</title>
        <authorList>
            <person name="Guo S."/>
            <person name="Zheng Y."/>
            <person name="Joung J.G."/>
            <person name="Liu S."/>
            <person name="Zhang Z."/>
            <person name="Crasta O.R."/>
            <person name="Sobral B.W."/>
            <person name="Xu Y."/>
            <person name="Huang S."/>
            <person name="Fei Z."/>
        </authorList>
    </citation>
    <scope>NUCLEOTIDE SEQUENCE [LARGE SCALE GENOMIC DNA]</scope>
    <source>
        <strain evidence="3">cv. 9930</strain>
    </source>
</reference>
<evidence type="ECO:0000313" key="3">
    <source>
        <dbReference type="Proteomes" id="UP000029981"/>
    </source>
</evidence>
<feature type="compositionally biased region" description="Basic and acidic residues" evidence="1">
    <location>
        <begin position="59"/>
        <end position="71"/>
    </location>
</feature>
<name>A0A0A0LX63_CUCSA</name>
<organism evidence="2 3">
    <name type="scientific">Cucumis sativus</name>
    <name type="common">Cucumber</name>
    <dbReference type="NCBI Taxonomy" id="3659"/>
    <lineage>
        <taxon>Eukaryota</taxon>
        <taxon>Viridiplantae</taxon>
        <taxon>Streptophyta</taxon>
        <taxon>Embryophyta</taxon>
        <taxon>Tracheophyta</taxon>
        <taxon>Spermatophyta</taxon>
        <taxon>Magnoliopsida</taxon>
        <taxon>eudicotyledons</taxon>
        <taxon>Gunneridae</taxon>
        <taxon>Pentapetalae</taxon>
        <taxon>rosids</taxon>
        <taxon>fabids</taxon>
        <taxon>Cucurbitales</taxon>
        <taxon>Cucurbitaceae</taxon>
        <taxon>Benincaseae</taxon>
        <taxon>Cucumis</taxon>
    </lineage>
</organism>
<dbReference type="AlphaFoldDB" id="A0A0A0LX63"/>
<dbReference type="Gramene" id="KGN65609">
    <property type="protein sequence ID" value="KGN65609"/>
    <property type="gene ID" value="Csa_1G470250"/>
</dbReference>
<dbReference type="KEGG" id="csv:101209234"/>
<reference evidence="2 3" key="4">
    <citation type="journal article" date="2011" name="BMC Genomics">
        <title>RNA-Seq improves annotation of protein-coding genes in the cucumber genome.</title>
        <authorList>
            <person name="Li Z."/>
            <person name="Zhang Z."/>
            <person name="Yan P."/>
            <person name="Huang S."/>
            <person name="Fei Z."/>
            <person name="Lin K."/>
        </authorList>
    </citation>
    <scope>NUCLEOTIDE SEQUENCE [LARGE SCALE GENOMIC DNA]</scope>
    <source>
        <strain evidence="3">cv. 9930</strain>
    </source>
</reference>
<dbReference type="PANTHER" id="PTHR33785:SF8">
    <property type="entry name" value="BZIP DOMAIN-CONTAINING PROTEIN"/>
    <property type="match status" value="1"/>
</dbReference>
<dbReference type="PANTHER" id="PTHR33785">
    <property type="entry name" value="OS06G0550800 PROTEIN"/>
    <property type="match status" value="1"/>
</dbReference>
<proteinExistence type="predicted"/>
<reference evidence="2 3" key="2">
    <citation type="journal article" date="2009" name="PLoS ONE">
        <title>An integrated genetic and cytogenetic map of the cucumber genome.</title>
        <authorList>
            <person name="Ren Y."/>
            <person name="Zhang Z."/>
            <person name="Liu J."/>
            <person name="Staub J.E."/>
            <person name="Han Y."/>
            <person name="Cheng Z."/>
            <person name="Li X."/>
            <person name="Lu J."/>
            <person name="Miao H."/>
            <person name="Kang H."/>
            <person name="Xie B."/>
            <person name="Gu X."/>
            <person name="Wang X."/>
            <person name="Du Y."/>
            <person name="Jin W."/>
            <person name="Huang S."/>
        </authorList>
    </citation>
    <scope>NUCLEOTIDE SEQUENCE [LARGE SCALE GENOMIC DNA]</scope>
    <source>
        <strain evidence="3">cv. 9930</strain>
    </source>
</reference>